<keyword evidence="6 13" id="KW-0949">S-adenosyl-L-methionine</keyword>
<dbReference type="GO" id="GO:0009102">
    <property type="term" value="P:biotin biosynthetic process"/>
    <property type="evidence" value="ECO:0007669"/>
    <property type="project" value="UniProtKB-UniRule"/>
</dbReference>
<dbReference type="SFLD" id="SFLDG01060">
    <property type="entry name" value="BATS_domain_containing"/>
    <property type="match status" value="1"/>
</dbReference>
<dbReference type="InterPro" id="IPR013785">
    <property type="entry name" value="Aldolase_TIM"/>
</dbReference>
<reference evidence="16 17" key="2">
    <citation type="journal article" date="2016" name="Genome Announc.">
        <title>Complete Genome Sequence of the Highly Virulent Aeromonas schubertii Strain WL1483, Isolated from Diseased Snakehead Fish (Channa argus) in China.</title>
        <authorList>
            <person name="Liu L."/>
            <person name="Li N."/>
            <person name="Zhang D."/>
            <person name="Fu X."/>
            <person name="Shi C."/>
            <person name="Lin Q."/>
            <person name="Hao G."/>
        </authorList>
    </citation>
    <scope>NUCLEOTIDE SEQUENCE [LARGE SCALE GENOMIC DNA]</scope>
    <source>
        <strain evidence="16 17">WL1483</strain>
    </source>
</reference>
<evidence type="ECO:0000256" key="1">
    <source>
        <dbReference type="ARBA" id="ARBA00004942"/>
    </source>
</evidence>
<keyword evidence="9 13" id="KW-0093">Biotin biosynthesis</keyword>
<proteinExistence type="inferred from homology"/>
<comment type="cofactor">
    <cofactor evidence="14">
        <name>[2Fe-2S] cluster</name>
        <dbReference type="ChEBI" id="CHEBI:190135"/>
    </cofactor>
    <text evidence="14">Binds 1 [2Fe-2S] cluster. The cluster is coordinated with 3 cysteines and 1 arginine.</text>
</comment>
<evidence type="ECO:0000256" key="7">
    <source>
        <dbReference type="ARBA" id="ARBA00022714"/>
    </source>
</evidence>
<dbReference type="AlphaFoldDB" id="A0A0S2SMK9"/>
<dbReference type="InterPro" id="IPR058240">
    <property type="entry name" value="rSAM_sf"/>
</dbReference>
<evidence type="ECO:0000256" key="14">
    <source>
        <dbReference type="PIRSR" id="PIRSR001619-1"/>
    </source>
</evidence>
<feature type="binding site" evidence="13 14">
    <location>
        <position position="55"/>
    </location>
    <ligand>
        <name>[4Fe-4S] cluster</name>
        <dbReference type="ChEBI" id="CHEBI:49883"/>
        <note>4Fe-4S-S-AdoMet</note>
    </ligand>
</feature>
<dbReference type="NCBIfam" id="TIGR00433">
    <property type="entry name" value="bioB"/>
    <property type="match status" value="1"/>
</dbReference>
<dbReference type="InterPro" id="IPR007197">
    <property type="entry name" value="rSAM"/>
</dbReference>
<comment type="catalytic activity">
    <reaction evidence="12 13">
        <text>(4R,5S)-dethiobiotin + (sulfur carrier)-SH + 2 reduced [2Fe-2S]-[ferredoxin] + 2 S-adenosyl-L-methionine = (sulfur carrier)-H + biotin + 2 5'-deoxyadenosine + 2 L-methionine + 2 oxidized [2Fe-2S]-[ferredoxin]</text>
        <dbReference type="Rhea" id="RHEA:22060"/>
        <dbReference type="Rhea" id="RHEA-COMP:10000"/>
        <dbReference type="Rhea" id="RHEA-COMP:10001"/>
        <dbReference type="Rhea" id="RHEA-COMP:14737"/>
        <dbReference type="Rhea" id="RHEA-COMP:14739"/>
        <dbReference type="ChEBI" id="CHEBI:17319"/>
        <dbReference type="ChEBI" id="CHEBI:29917"/>
        <dbReference type="ChEBI" id="CHEBI:33737"/>
        <dbReference type="ChEBI" id="CHEBI:33738"/>
        <dbReference type="ChEBI" id="CHEBI:57586"/>
        <dbReference type="ChEBI" id="CHEBI:57844"/>
        <dbReference type="ChEBI" id="CHEBI:59789"/>
        <dbReference type="ChEBI" id="CHEBI:64428"/>
        <dbReference type="ChEBI" id="CHEBI:149473"/>
        <dbReference type="EC" id="2.8.1.6"/>
    </reaction>
</comment>
<evidence type="ECO:0000256" key="11">
    <source>
        <dbReference type="ARBA" id="ARBA00023014"/>
    </source>
</evidence>
<dbReference type="EC" id="2.8.1.6" evidence="3 13"/>
<gene>
    <name evidence="13 16" type="primary">bioB</name>
    <name evidence="16" type="ORF">WL1483_3465</name>
</gene>
<evidence type="ECO:0000256" key="12">
    <source>
        <dbReference type="ARBA" id="ARBA00051157"/>
    </source>
</evidence>
<dbReference type="InterPro" id="IPR002684">
    <property type="entry name" value="Biotin_synth/BioAB"/>
</dbReference>
<reference evidence="17" key="1">
    <citation type="submission" date="2015-10" db="EMBL/GenBank/DDBJ databases">
        <title>Complete Genome Sequence of Aeromonas schubertii strain WL1483.</title>
        <authorList>
            <person name="Liu L."/>
        </authorList>
    </citation>
    <scope>NUCLEOTIDE SEQUENCE [LARGE SCALE GENOMIC DNA]</scope>
    <source>
        <strain evidence="17">WL1483</strain>
    </source>
</reference>
<comment type="function">
    <text evidence="13">Catalyzes the conversion of dethiobiotin (DTB) to biotin by the insertion of a sulfur atom into dethiobiotin via a radical-based mechanism.</text>
</comment>
<evidence type="ECO:0000259" key="15">
    <source>
        <dbReference type="PROSITE" id="PS51918"/>
    </source>
</evidence>
<dbReference type="RefSeq" id="WP_060584740.1">
    <property type="nucleotide sequence ID" value="NZ_CP013067.1"/>
</dbReference>
<comment type="cofactor">
    <cofactor evidence="13 14">
        <name>[4Fe-4S] cluster</name>
        <dbReference type="ChEBI" id="CHEBI:49883"/>
    </cofactor>
    <text evidence="13 14">Binds 1 [4Fe-4S] cluster. The cluster is coordinated with 3 cysteines and an exchangeable S-adenosyl-L-methionine.</text>
</comment>
<comment type="similarity">
    <text evidence="2 13">Belongs to the radical SAM superfamily. Biotin synthase family.</text>
</comment>
<dbReference type="PANTHER" id="PTHR22976:SF2">
    <property type="entry name" value="BIOTIN SYNTHASE, MITOCHONDRIAL"/>
    <property type="match status" value="1"/>
</dbReference>
<dbReference type="InterPro" id="IPR006638">
    <property type="entry name" value="Elp3/MiaA/NifB-like_rSAM"/>
</dbReference>
<keyword evidence="11 13" id="KW-0411">Iron-sulfur</keyword>
<keyword evidence="5 13" id="KW-0808">Transferase</keyword>
<dbReference type="Pfam" id="PF04055">
    <property type="entry name" value="Radical_SAM"/>
    <property type="match status" value="1"/>
</dbReference>
<dbReference type="SMART" id="SM00876">
    <property type="entry name" value="BATS"/>
    <property type="match status" value="1"/>
</dbReference>
<organism evidence="16 17">
    <name type="scientific">Aeromonas schubertii</name>
    <dbReference type="NCBI Taxonomy" id="652"/>
    <lineage>
        <taxon>Bacteria</taxon>
        <taxon>Pseudomonadati</taxon>
        <taxon>Pseudomonadota</taxon>
        <taxon>Gammaproteobacteria</taxon>
        <taxon>Aeromonadales</taxon>
        <taxon>Aeromonadaceae</taxon>
        <taxon>Aeromonas</taxon>
    </lineage>
</organism>
<dbReference type="EMBL" id="CP013067">
    <property type="protein sequence ID" value="ALP42884.1"/>
    <property type="molecule type" value="Genomic_DNA"/>
</dbReference>
<name>A0A0S2SMK9_9GAMM</name>
<evidence type="ECO:0000256" key="9">
    <source>
        <dbReference type="ARBA" id="ARBA00022756"/>
    </source>
</evidence>
<dbReference type="InterPro" id="IPR024177">
    <property type="entry name" value="Biotin_synthase"/>
</dbReference>
<evidence type="ECO:0000313" key="17">
    <source>
        <dbReference type="Proteomes" id="UP000058114"/>
    </source>
</evidence>
<dbReference type="Gene3D" id="3.20.20.70">
    <property type="entry name" value="Aldolase class I"/>
    <property type="match status" value="1"/>
</dbReference>
<dbReference type="SFLD" id="SFLDS00029">
    <property type="entry name" value="Radical_SAM"/>
    <property type="match status" value="1"/>
</dbReference>
<dbReference type="PANTHER" id="PTHR22976">
    <property type="entry name" value="BIOTIN SYNTHASE"/>
    <property type="match status" value="1"/>
</dbReference>
<keyword evidence="8 13" id="KW-0479">Metal-binding</keyword>
<dbReference type="KEGG" id="asr:WL1483_3465"/>
<dbReference type="SMART" id="SM00729">
    <property type="entry name" value="Elp3"/>
    <property type="match status" value="1"/>
</dbReference>
<evidence type="ECO:0000256" key="3">
    <source>
        <dbReference type="ARBA" id="ARBA00012236"/>
    </source>
</evidence>
<dbReference type="Pfam" id="PF06968">
    <property type="entry name" value="BATS"/>
    <property type="match status" value="1"/>
</dbReference>
<accession>A0A0S2SMK9</accession>
<keyword evidence="7 13" id="KW-0001">2Fe-2S</keyword>
<evidence type="ECO:0000313" key="16">
    <source>
        <dbReference type="EMBL" id="ALP42884.1"/>
    </source>
</evidence>
<dbReference type="SFLD" id="SFLDF00272">
    <property type="entry name" value="biotin_synthase"/>
    <property type="match status" value="1"/>
</dbReference>
<feature type="domain" description="Radical SAM core" evidence="15">
    <location>
        <begin position="40"/>
        <end position="267"/>
    </location>
</feature>
<comment type="pathway">
    <text evidence="1 13">Cofactor biosynthesis; biotin biosynthesis; biotin from 7,8-diaminononanoate: step 2/2.</text>
</comment>
<keyword evidence="10 13" id="KW-0408">Iron</keyword>
<dbReference type="SUPFAM" id="SSF102114">
    <property type="entry name" value="Radical SAM enzymes"/>
    <property type="match status" value="1"/>
</dbReference>
<feature type="binding site" evidence="13 14">
    <location>
        <position position="130"/>
    </location>
    <ligand>
        <name>[2Fe-2S] cluster</name>
        <dbReference type="ChEBI" id="CHEBI:190135"/>
    </ligand>
</feature>
<feature type="binding site" evidence="13 14">
    <location>
        <position position="262"/>
    </location>
    <ligand>
        <name>[2Fe-2S] cluster</name>
        <dbReference type="ChEBI" id="CHEBI:190135"/>
    </ligand>
</feature>
<feature type="binding site" evidence="13 14">
    <location>
        <position position="62"/>
    </location>
    <ligand>
        <name>[4Fe-4S] cluster</name>
        <dbReference type="ChEBI" id="CHEBI:49883"/>
        <note>4Fe-4S-S-AdoMet</note>
    </ligand>
</feature>
<evidence type="ECO:0000256" key="10">
    <source>
        <dbReference type="ARBA" id="ARBA00023004"/>
    </source>
</evidence>
<keyword evidence="4 13" id="KW-0004">4Fe-4S</keyword>
<comment type="subunit">
    <text evidence="13">Homodimer.</text>
</comment>
<protein>
    <recommendedName>
        <fullName evidence="3 13">Biotin synthase</fullName>
        <ecNumber evidence="3 13">2.8.1.6</ecNumber>
    </recommendedName>
</protein>
<dbReference type="GO" id="GO:0051537">
    <property type="term" value="F:2 iron, 2 sulfur cluster binding"/>
    <property type="evidence" value="ECO:0007669"/>
    <property type="project" value="UniProtKB-KW"/>
</dbReference>
<comment type="cofactor">
    <cofactor evidence="13">
        <name>[2Fe-2S] cluster</name>
        <dbReference type="ChEBI" id="CHEBI:190135"/>
    </cofactor>
    <text evidence="13">Binds 1 [2Fe-2S] cluster. The cluster is coordinated with 3 cysteines and 1 arginine.</text>
</comment>
<feature type="binding site" evidence="13 14">
    <location>
        <position position="59"/>
    </location>
    <ligand>
        <name>[4Fe-4S] cluster</name>
        <dbReference type="ChEBI" id="CHEBI:49883"/>
        <note>4Fe-4S-S-AdoMet</note>
    </ligand>
</feature>
<evidence type="ECO:0000256" key="2">
    <source>
        <dbReference type="ARBA" id="ARBA00010765"/>
    </source>
</evidence>
<evidence type="ECO:0000256" key="13">
    <source>
        <dbReference type="HAMAP-Rule" id="MF_01694"/>
    </source>
</evidence>
<dbReference type="PIRSF" id="PIRSF001619">
    <property type="entry name" value="Biotin_synth"/>
    <property type="match status" value="1"/>
</dbReference>
<dbReference type="GO" id="GO:0005506">
    <property type="term" value="F:iron ion binding"/>
    <property type="evidence" value="ECO:0007669"/>
    <property type="project" value="UniProtKB-UniRule"/>
</dbReference>
<evidence type="ECO:0000256" key="8">
    <source>
        <dbReference type="ARBA" id="ARBA00022723"/>
    </source>
</evidence>
<dbReference type="UniPathway" id="UPA00078">
    <property type="reaction ID" value="UER00162"/>
</dbReference>
<evidence type="ECO:0000256" key="4">
    <source>
        <dbReference type="ARBA" id="ARBA00022485"/>
    </source>
</evidence>
<dbReference type="SFLD" id="SFLDG01278">
    <property type="entry name" value="biotin_synthase_like"/>
    <property type="match status" value="1"/>
</dbReference>
<dbReference type="PROSITE" id="PS51918">
    <property type="entry name" value="RADICAL_SAM"/>
    <property type="match status" value="1"/>
</dbReference>
<sequence length="354" mass="39358">MSIEPRHDWTLTEVQALFALPFNDLLFRAQSVHRAHFDPNEVQVSTLLSIKTGACPEDCKYCPQSARYQTGLEAERLMEVEKVLERAREARENGSSRFCMGAAWRNPKERDMPYLIQMIEGVRAMGMETCMTLGMLTADQAGRLAEAGLDYYNHNLDTSPEFYGDIITTRTYQDRLDTLEHVRGAGMKVCSGGIVGMGEQPSDRAGLLMALANLPRHPESVPINMLVKVKGTPLEDEANLDPFEFVRTIAVARIMMPCSHVRLSAGREKMNDQLQALSFMAGANSIFYGCKLLTTPNPDESSDMQLFKRLGIRPAQCAQKPDAVQEEELNATLARQAASAPASGDLFYDATARR</sequence>
<dbReference type="HAMAP" id="MF_01694">
    <property type="entry name" value="BioB"/>
    <property type="match status" value="1"/>
</dbReference>
<dbReference type="GO" id="GO:0051539">
    <property type="term" value="F:4 iron, 4 sulfur cluster binding"/>
    <property type="evidence" value="ECO:0007669"/>
    <property type="project" value="UniProtKB-KW"/>
</dbReference>
<dbReference type="FunFam" id="3.20.20.70:FF:000011">
    <property type="entry name" value="Biotin synthase"/>
    <property type="match status" value="1"/>
</dbReference>
<evidence type="ECO:0000256" key="5">
    <source>
        <dbReference type="ARBA" id="ARBA00022679"/>
    </source>
</evidence>
<dbReference type="PATRIC" id="fig|652.5.peg.1198"/>
<dbReference type="Proteomes" id="UP000058114">
    <property type="component" value="Chromosome"/>
</dbReference>
<dbReference type="CDD" id="cd01335">
    <property type="entry name" value="Radical_SAM"/>
    <property type="match status" value="1"/>
</dbReference>
<dbReference type="GO" id="GO:0004076">
    <property type="term" value="F:biotin synthase activity"/>
    <property type="evidence" value="ECO:0007669"/>
    <property type="project" value="UniProtKB-UniRule"/>
</dbReference>
<evidence type="ECO:0000256" key="6">
    <source>
        <dbReference type="ARBA" id="ARBA00022691"/>
    </source>
</evidence>
<feature type="binding site" evidence="13 14">
    <location>
        <position position="99"/>
    </location>
    <ligand>
        <name>[2Fe-2S] cluster</name>
        <dbReference type="ChEBI" id="CHEBI:190135"/>
    </ligand>
</feature>
<feature type="binding site" evidence="13 14">
    <location>
        <position position="190"/>
    </location>
    <ligand>
        <name>[2Fe-2S] cluster</name>
        <dbReference type="ChEBI" id="CHEBI:190135"/>
    </ligand>
</feature>
<dbReference type="InterPro" id="IPR010722">
    <property type="entry name" value="BATS_dom"/>
</dbReference>